<dbReference type="SUPFAM" id="SSF56349">
    <property type="entry name" value="DNA breaking-rejoining enzymes"/>
    <property type="match status" value="1"/>
</dbReference>
<dbReference type="InterPro" id="IPR013762">
    <property type="entry name" value="Integrase-like_cat_sf"/>
</dbReference>
<dbReference type="GO" id="GO:0003677">
    <property type="term" value="F:DNA binding"/>
    <property type="evidence" value="ECO:0007669"/>
    <property type="project" value="InterPro"/>
</dbReference>
<organism evidence="2 3">
    <name type="scientific">Athelia psychrophila</name>
    <dbReference type="NCBI Taxonomy" id="1759441"/>
    <lineage>
        <taxon>Eukaryota</taxon>
        <taxon>Fungi</taxon>
        <taxon>Dikarya</taxon>
        <taxon>Basidiomycota</taxon>
        <taxon>Agaricomycotina</taxon>
        <taxon>Agaricomycetes</taxon>
        <taxon>Agaricomycetidae</taxon>
        <taxon>Atheliales</taxon>
        <taxon>Atheliaceae</taxon>
        <taxon>Athelia</taxon>
    </lineage>
</organism>
<sequence length="320" mass="36988">LWDNFVDFLCLYIDGIETAADVEALVPKVPAEFPNWIAYWIMDRCDSQSPFTGKEKHPSEVRASYNSAQKMRAAISHKFGREYGRGTQPWAENPFKPGEYTGNPSLAVPSTSPQGIVLFFNFNWFKLNYDSWQILYTFNNTFDPNEEHTSQPRKRKQEDQHCWAGYSLRLMLMLLYCVSMLCLLRYDEALKITWADVSFEYDLATNTPIVRLNLPFRKTHQNGGILPFYLYPDNKRPWLCPVTLFAKWWVASGGKQGGYVFRKKRGNRFSSDGFEKMTSESFLDCFRRNLAEIGIDPRPYGTHSFRRGGSAVVLAIVLKD</sequence>
<protein>
    <recommendedName>
        <fullName evidence="4">DNA breaking-rejoining enzyme</fullName>
    </recommendedName>
</protein>
<dbReference type="AlphaFoldDB" id="A0A167SMH1"/>
<dbReference type="OrthoDB" id="3163890at2759"/>
<dbReference type="InterPro" id="IPR011010">
    <property type="entry name" value="DNA_brk_join_enz"/>
</dbReference>
<dbReference type="Proteomes" id="UP000076532">
    <property type="component" value="Unassembled WGS sequence"/>
</dbReference>
<name>A0A167SMH1_9AGAM</name>
<dbReference type="PANTHER" id="PTHR34605:SF4">
    <property type="entry name" value="DNA ADENINE METHYLTRANSFERASE"/>
    <property type="match status" value="1"/>
</dbReference>
<evidence type="ECO:0000313" key="3">
    <source>
        <dbReference type="Proteomes" id="UP000076532"/>
    </source>
</evidence>
<feature type="non-terminal residue" evidence="2">
    <location>
        <position position="1"/>
    </location>
</feature>
<dbReference type="GO" id="GO:0015074">
    <property type="term" value="P:DNA integration"/>
    <property type="evidence" value="ECO:0007669"/>
    <property type="project" value="InterPro"/>
</dbReference>
<dbReference type="PANTHER" id="PTHR34605">
    <property type="entry name" value="PHAGE_INTEGRASE DOMAIN-CONTAINING PROTEIN"/>
    <property type="match status" value="1"/>
</dbReference>
<evidence type="ECO:0008006" key="4">
    <source>
        <dbReference type="Google" id="ProtNLM"/>
    </source>
</evidence>
<dbReference type="InterPro" id="IPR052925">
    <property type="entry name" value="Phage_Integrase-like_Recomb"/>
</dbReference>
<accession>A0A167SMH1</accession>
<dbReference type="GO" id="GO:0006310">
    <property type="term" value="P:DNA recombination"/>
    <property type="evidence" value="ECO:0007669"/>
    <property type="project" value="UniProtKB-KW"/>
</dbReference>
<reference evidence="2 3" key="1">
    <citation type="journal article" date="2016" name="Mol. Biol. Evol.">
        <title>Comparative Genomics of Early-Diverging Mushroom-Forming Fungi Provides Insights into the Origins of Lignocellulose Decay Capabilities.</title>
        <authorList>
            <person name="Nagy L.G."/>
            <person name="Riley R."/>
            <person name="Tritt A."/>
            <person name="Adam C."/>
            <person name="Daum C."/>
            <person name="Floudas D."/>
            <person name="Sun H."/>
            <person name="Yadav J.S."/>
            <person name="Pangilinan J."/>
            <person name="Larsson K.H."/>
            <person name="Matsuura K."/>
            <person name="Barry K."/>
            <person name="Labutti K."/>
            <person name="Kuo R."/>
            <person name="Ohm R.A."/>
            <person name="Bhattacharya S.S."/>
            <person name="Shirouzu T."/>
            <person name="Yoshinaga Y."/>
            <person name="Martin F.M."/>
            <person name="Grigoriev I.V."/>
            <person name="Hibbett D.S."/>
        </authorList>
    </citation>
    <scope>NUCLEOTIDE SEQUENCE [LARGE SCALE GENOMIC DNA]</scope>
    <source>
        <strain evidence="2 3">CBS 109695</strain>
    </source>
</reference>
<keyword evidence="1" id="KW-0233">DNA recombination</keyword>
<evidence type="ECO:0000256" key="1">
    <source>
        <dbReference type="ARBA" id="ARBA00023172"/>
    </source>
</evidence>
<dbReference type="EMBL" id="KV419078">
    <property type="protein sequence ID" value="KZP02068.1"/>
    <property type="molecule type" value="Genomic_DNA"/>
</dbReference>
<dbReference type="Gene3D" id="1.10.443.10">
    <property type="entry name" value="Intergrase catalytic core"/>
    <property type="match status" value="1"/>
</dbReference>
<keyword evidence="3" id="KW-1185">Reference proteome</keyword>
<evidence type="ECO:0000313" key="2">
    <source>
        <dbReference type="EMBL" id="KZP02068.1"/>
    </source>
</evidence>
<proteinExistence type="predicted"/>
<gene>
    <name evidence="2" type="ORF">FIBSPDRAFT_906191</name>
</gene>